<name>A0A382AWZ1_9ZZZZ</name>
<protein>
    <recommendedName>
        <fullName evidence="1">Luciferase-like domain-containing protein</fullName>
    </recommendedName>
</protein>
<dbReference type="SUPFAM" id="SSF51679">
    <property type="entry name" value="Bacterial luciferase-like"/>
    <property type="match status" value="1"/>
</dbReference>
<feature type="non-terminal residue" evidence="2">
    <location>
        <position position="1"/>
    </location>
</feature>
<dbReference type="AlphaFoldDB" id="A0A382AWZ1"/>
<sequence>PAPTDRRYDSRKIWETTERIIDMGVVSEQLGFDSYWLTEHHFQYEGYEVIPNGILIGAILAERTKRIKIGMAFNVVPQWHPLRLAEDFATLHNISGGRGILGVGRGTVPREAETLGAKIGSFDNPDKAAADQVNREQFEEAMQIIKMALDQETFSFHGRHYDCPPPGIPDRGGEVEELTLVPRPLYPYETWQAITSPPTLELVPKWGWGGVWWNINPKFLKMFWERYAEIYEETHGRILQRGENRMLVLSTRVEDTHEKAVKAVRPGHDEFWKFLGPYGWSKGYMGEDGKPAPMGLVPTLEETLDQKIFAVGTAEDVAEQIAWYDEQIGLENLLLFPGMPGDKYEDIEEQLGRLAGDVLPKLG</sequence>
<proteinExistence type="predicted"/>
<evidence type="ECO:0000259" key="1">
    <source>
        <dbReference type="Pfam" id="PF00296"/>
    </source>
</evidence>
<reference evidence="2" key="1">
    <citation type="submission" date="2018-05" db="EMBL/GenBank/DDBJ databases">
        <authorList>
            <person name="Lanie J.A."/>
            <person name="Ng W.-L."/>
            <person name="Kazmierczak K.M."/>
            <person name="Andrzejewski T.M."/>
            <person name="Davidsen T.M."/>
            <person name="Wayne K.J."/>
            <person name="Tettelin H."/>
            <person name="Glass J.I."/>
            <person name="Rusch D."/>
            <person name="Podicherti R."/>
            <person name="Tsui H.-C.T."/>
            <person name="Winkler M.E."/>
        </authorList>
    </citation>
    <scope>NUCLEOTIDE SEQUENCE</scope>
</reference>
<feature type="domain" description="Luciferase-like" evidence="1">
    <location>
        <begin position="15"/>
        <end position="326"/>
    </location>
</feature>
<dbReference type="GO" id="GO:0016705">
    <property type="term" value="F:oxidoreductase activity, acting on paired donors, with incorporation or reduction of molecular oxygen"/>
    <property type="evidence" value="ECO:0007669"/>
    <property type="project" value="InterPro"/>
</dbReference>
<dbReference type="InterPro" id="IPR011251">
    <property type="entry name" value="Luciferase-like_dom"/>
</dbReference>
<gene>
    <name evidence="2" type="ORF">METZ01_LOCUS158833</name>
</gene>
<dbReference type="EMBL" id="UINC01027174">
    <property type="protein sequence ID" value="SVB05979.1"/>
    <property type="molecule type" value="Genomic_DNA"/>
</dbReference>
<accession>A0A382AWZ1</accession>
<dbReference type="GO" id="GO:0005829">
    <property type="term" value="C:cytosol"/>
    <property type="evidence" value="ECO:0007669"/>
    <property type="project" value="TreeGrafter"/>
</dbReference>
<organism evidence="2">
    <name type="scientific">marine metagenome</name>
    <dbReference type="NCBI Taxonomy" id="408172"/>
    <lineage>
        <taxon>unclassified sequences</taxon>
        <taxon>metagenomes</taxon>
        <taxon>ecological metagenomes</taxon>
    </lineage>
</organism>
<dbReference type="InterPro" id="IPR050766">
    <property type="entry name" value="Bact_Lucif_Oxidored"/>
</dbReference>
<evidence type="ECO:0000313" key="2">
    <source>
        <dbReference type="EMBL" id="SVB05979.1"/>
    </source>
</evidence>
<dbReference type="Pfam" id="PF00296">
    <property type="entry name" value="Bac_luciferase"/>
    <property type="match status" value="1"/>
</dbReference>
<dbReference type="InterPro" id="IPR036661">
    <property type="entry name" value="Luciferase-like_sf"/>
</dbReference>
<dbReference type="PANTHER" id="PTHR30137">
    <property type="entry name" value="LUCIFERASE-LIKE MONOOXYGENASE"/>
    <property type="match status" value="1"/>
</dbReference>
<dbReference type="PANTHER" id="PTHR30137:SF6">
    <property type="entry name" value="LUCIFERASE-LIKE MONOOXYGENASE"/>
    <property type="match status" value="1"/>
</dbReference>
<dbReference type="Gene3D" id="3.20.20.30">
    <property type="entry name" value="Luciferase-like domain"/>
    <property type="match status" value="1"/>
</dbReference>